<keyword evidence="3" id="KW-1185">Reference proteome</keyword>
<dbReference type="EMBL" id="FNVQ01000005">
    <property type="protein sequence ID" value="SEG80406.1"/>
    <property type="molecule type" value="Genomic_DNA"/>
</dbReference>
<evidence type="ECO:0000256" key="1">
    <source>
        <dbReference type="SAM" id="Phobius"/>
    </source>
</evidence>
<reference evidence="2 3" key="1">
    <citation type="submission" date="2016-10" db="EMBL/GenBank/DDBJ databases">
        <authorList>
            <person name="de Groot N.N."/>
        </authorList>
    </citation>
    <scope>NUCLEOTIDE SEQUENCE [LARGE SCALE GENOMIC DNA]</scope>
    <source>
        <strain evidence="2 3">DSM 22012</strain>
    </source>
</reference>
<protein>
    <submittedName>
        <fullName evidence="2">Uncharacterized protein</fullName>
    </submittedName>
</protein>
<evidence type="ECO:0000313" key="3">
    <source>
        <dbReference type="Proteomes" id="UP000236745"/>
    </source>
</evidence>
<name>A0A1H6D7A6_9GAMM</name>
<keyword evidence="1" id="KW-0812">Transmembrane</keyword>
<evidence type="ECO:0000313" key="2">
    <source>
        <dbReference type="EMBL" id="SEG80406.1"/>
    </source>
</evidence>
<feature type="transmembrane region" description="Helical" evidence="1">
    <location>
        <begin position="32"/>
        <end position="49"/>
    </location>
</feature>
<keyword evidence="1" id="KW-0472">Membrane</keyword>
<gene>
    <name evidence="2" type="ORF">SAMN05444390_10519</name>
</gene>
<keyword evidence="1" id="KW-1133">Transmembrane helix</keyword>
<sequence>MYTHRLLLLLSLIVALLAPGLLDLWLFSEGPWYQPFLIWAGLCILILLIEQWHRHEL</sequence>
<dbReference type="AlphaFoldDB" id="A0A1H6D7A6"/>
<accession>A0A1H6D7A6</accession>
<organism evidence="2 3">
    <name type="scientific">Marinobacterium lutimaris</name>
    <dbReference type="NCBI Taxonomy" id="568106"/>
    <lineage>
        <taxon>Bacteria</taxon>
        <taxon>Pseudomonadati</taxon>
        <taxon>Pseudomonadota</taxon>
        <taxon>Gammaproteobacteria</taxon>
        <taxon>Oceanospirillales</taxon>
        <taxon>Oceanospirillaceae</taxon>
        <taxon>Marinobacterium</taxon>
    </lineage>
</organism>
<dbReference type="RefSeq" id="WP_200826844.1">
    <property type="nucleotide sequence ID" value="NZ_FNVQ01000005.1"/>
</dbReference>
<dbReference type="Proteomes" id="UP000236745">
    <property type="component" value="Unassembled WGS sequence"/>
</dbReference>
<proteinExistence type="predicted"/>